<name>V7I235_9CLOT</name>
<dbReference type="InterPro" id="IPR009016">
    <property type="entry name" value="Fe_hydrogenase"/>
</dbReference>
<dbReference type="eggNOG" id="COG4624">
    <property type="taxonomic scope" value="Bacteria"/>
</dbReference>
<organism evidence="2 3">
    <name type="scientific">Youngiibacter fragilis 232.1</name>
    <dbReference type="NCBI Taxonomy" id="994573"/>
    <lineage>
        <taxon>Bacteria</taxon>
        <taxon>Bacillati</taxon>
        <taxon>Bacillota</taxon>
        <taxon>Clostridia</taxon>
        <taxon>Eubacteriales</taxon>
        <taxon>Clostridiaceae</taxon>
        <taxon>Youngiibacter</taxon>
    </lineage>
</organism>
<comment type="caution">
    <text evidence="2">The sequence shown here is derived from an EMBL/GenBank/DDBJ whole genome shotgun (WGS) entry which is preliminary data.</text>
</comment>
<keyword evidence="3" id="KW-1185">Reference proteome</keyword>
<proteinExistence type="predicted"/>
<protein>
    <recommendedName>
        <fullName evidence="1">Iron hydrogenase large subunit C-terminal domain-containing protein</fullName>
    </recommendedName>
</protein>
<gene>
    <name evidence="2" type="ORF">T472_0214430</name>
</gene>
<dbReference type="AlphaFoldDB" id="V7I235"/>
<evidence type="ECO:0000259" key="1">
    <source>
        <dbReference type="Pfam" id="PF02906"/>
    </source>
</evidence>
<reference evidence="2 3" key="1">
    <citation type="journal article" date="2014" name="Genome Announc.">
        <title>Genome Sequence of Youngiibacter fragilis, the Type Strain of the Genus Youngiibacter.</title>
        <authorList>
            <person name="Wawrik C.B."/>
            <person name="Callaghan A.V."/>
            <person name="Stamps B.W."/>
            <person name="Wawrik B."/>
        </authorList>
    </citation>
    <scope>NUCLEOTIDE SEQUENCE [LARGE SCALE GENOMIC DNA]</scope>
    <source>
        <strain evidence="2 3">232.1</strain>
    </source>
</reference>
<accession>V7I235</accession>
<evidence type="ECO:0000313" key="3">
    <source>
        <dbReference type="Proteomes" id="UP000017747"/>
    </source>
</evidence>
<dbReference type="EMBL" id="AXUN02000197">
    <property type="protein sequence ID" value="ETA79938.1"/>
    <property type="molecule type" value="Genomic_DNA"/>
</dbReference>
<dbReference type="SUPFAM" id="SSF53920">
    <property type="entry name" value="Fe-only hydrogenase"/>
    <property type="match status" value="1"/>
</dbReference>
<sequence length="230" mass="25768">MTIGKEILIASLAPSFPAYFNCHPEQLVTALKLLGFHHVEETASVVGKAVEMRLIEARIRKGPIIGSSCPRIADEIISGWPKLKDLMSDVPSPMELHGRILREKYGITSRLVFLSPCPWKADENNMKMCMDEVVTFEALEAMLRDKGSSDLTKLNRTPFDSNVDDPVFRLSPLVMGIHGLDECVKSLNDIGLLSESYNELLWCSGGCFRTALNNENPDMQIERILTTWED</sequence>
<dbReference type="RefSeq" id="WP_023388491.1">
    <property type="nucleotide sequence ID" value="NZ_AXUN02000197.1"/>
</dbReference>
<dbReference type="InterPro" id="IPR004108">
    <property type="entry name" value="Fe_hydrogenase_lsu_C"/>
</dbReference>
<dbReference type="Pfam" id="PF02906">
    <property type="entry name" value="Fe_hyd_lg_C"/>
    <property type="match status" value="1"/>
</dbReference>
<dbReference type="Proteomes" id="UP000017747">
    <property type="component" value="Unassembled WGS sequence"/>
</dbReference>
<evidence type="ECO:0000313" key="2">
    <source>
        <dbReference type="EMBL" id="ETA79938.1"/>
    </source>
</evidence>
<dbReference type="STRING" id="994573.T472_0214430"/>
<feature type="domain" description="Iron hydrogenase large subunit C-terminal" evidence="1">
    <location>
        <begin position="7"/>
        <end position="164"/>
    </location>
</feature>